<evidence type="ECO:0000259" key="4">
    <source>
        <dbReference type="PROSITE" id="PS50076"/>
    </source>
</evidence>
<keyword evidence="3" id="KW-0472">Membrane</keyword>
<dbReference type="InterPro" id="IPR018253">
    <property type="entry name" value="DnaJ_domain_CS"/>
</dbReference>
<keyword evidence="1" id="KW-0143">Chaperone</keyword>
<reference evidence="5" key="1">
    <citation type="submission" date="2021-09" db="EMBL/GenBank/DDBJ databases">
        <authorList>
            <consortium name="AG Swart"/>
            <person name="Singh M."/>
            <person name="Singh A."/>
            <person name="Seah K."/>
            <person name="Emmerich C."/>
        </authorList>
    </citation>
    <scope>NUCLEOTIDE SEQUENCE</scope>
    <source>
        <strain evidence="5">ATCC30299</strain>
    </source>
</reference>
<feature type="domain" description="J" evidence="4">
    <location>
        <begin position="27"/>
        <end position="89"/>
    </location>
</feature>
<dbReference type="Gene3D" id="1.10.287.110">
    <property type="entry name" value="DnaJ domain"/>
    <property type="match status" value="1"/>
</dbReference>
<dbReference type="AlphaFoldDB" id="A0AAU9JN08"/>
<proteinExistence type="predicted"/>
<evidence type="ECO:0000256" key="3">
    <source>
        <dbReference type="SAM" id="Phobius"/>
    </source>
</evidence>
<dbReference type="PROSITE" id="PS00636">
    <property type="entry name" value="DNAJ_1"/>
    <property type="match status" value="1"/>
</dbReference>
<evidence type="ECO:0000313" key="6">
    <source>
        <dbReference type="Proteomes" id="UP001162131"/>
    </source>
</evidence>
<evidence type="ECO:0000256" key="1">
    <source>
        <dbReference type="ARBA" id="ARBA00023186"/>
    </source>
</evidence>
<dbReference type="PANTHER" id="PTHR44145">
    <property type="entry name" value="DNAJ HOMOLOG SUBFAMILY A MEMBER 3, MITOCHONDRIAL"/>
    <property type="match status" value="1"/>
</dbReference>
<dbReference type="Pfam" id="PF00226">
    <property type="entry name" value="DnaJ"/>
    <property type="match status" value="1"/>
</dbReference>
<keyword evidence="3" id="KW-1133">Transmembrane helix</keyword>
<dbReference type="PANTHER" id="PTHR44145:SF3">
    <property type="entry name" value="DNAJ HOMOLOG SUBFAMILY A MEMBER 3, MITOCHONDRIAL"/>
    <property type="match status" value="1"/>
</dbReference>
<name>A0AAU9JN08_9CILI</name>
<gene>
    <name evidence="5" type="ORF">BSTOLATCC_MIC44329</name>
</gene>
<evidence type="ECO:0000313" key="5">
    <source>
        <dbReference type="EMBL" id="CAG9327701.1"/>
    </source>
</evidence>
<comment type="caution">
    <text evidence="5">The sequence shown here is derived from an EMBL/GenBank/DDBJ whole genome shotgun (WGS) entry which is preliminary data.</text>
</comment>
<accession>A0AAU9JN08</accession>
<dbReference type="InterPro" id="IPR036869">
    <property type="entry name" value="J_dom_sf"/>
</dbReference>
<evidence type="ECO:0000256" key="2">
    <source>
        <dbReference type="SAM" id="Coils"/>
    </source>
</evidence>
<dbReference type="InterPro" id="IPR001623">
    <property type="entry name" value="DnaJ_domain"/>
</dbReference>
<dbReference type="Proteomes" id="UP001162131">
    <property type="component" value="Unassembled WGS sequence"/>
</dbReference>
<sequence length="254" mass="31264">MLIKQFIPKLATSNFFRRFSTINASKDHYKALGLSEKSTESEIRQAYLNLVKKHHPDCPTGSTERFKEINEAYEILSDKTLRSQYDTLKNFKNPTNSSYTYQDYQNKNDRAYKYWKEQEKKNLYEEWVKYNENRAKAREYYKQRNQERPRGSWRRKTEDFWESEYEREKNYNENLNDKEDDRPHMLLIDSLAVIYFFAFFGLFFYAIYIVRQKRNERDREARELYINEIQKYRQEIEILKEYERTRYFPAKPGS</sequence>
<keyword evidence="3" id="KW-0812">Transmembrane</keyword>
<dbReference type="PRINTS" id="PR00625">
    <property type="entry name" value="JDOMAIN"/>
</dbReference>
<dbReference type="PROSITE" id="PS50076">
    <property type="entry name" value="DNAJ_2"/>
    <property type="match status" value="1"/>
</dbReference>
<dbReference type="SUPFAM" id="SSF46565">
    <property type="entry name" value="Chaperone J-domain"/>
    <property type="match status" value="1"/>
</dbReference>
<dbReference type="EMBL" id="CAJZBQ010000044">
    <property type="protein sequence ID" value="CAG9327701.1"/>
    <property type="molecule type" value="Genomic_DNA"/>
</dbReference>
<keyword evidence="2" id="KW-0175">Coiled coil</keyword>
<feature type="transmembrane region" description="Helical" evidence="3">
    <location>
        <begin position="192"/>
        <end position="210"/>
    </location>
</feature>
<feature type="coiled-coil region" evidence="2">
    <location>
        <begin position="215"/>
        <end position="242"/>
    </location>
</feature>
<dbReference type="SMART" id="SM00271">
    <property type="entry name" value="DnaJ"/>
    <property type="match status" value="1"/>
</dbReference>
<organism evidence="5 6">
    <name type="scientific">Blepharisma stoltei</name>
    <dbReference type="NCBI Taxonomy" id="1481888"/>
    <lineage>
        <taxon>Eukaryota</taxon>
        <taxon>Sar</taxon>
        <taxon>Alveolata</taxon>
        <taxon>Ciliophora</taxon>
        <taxon>Postciliodesmatophora</taxon>
        <taxon>Heterotrichea</taxon>
        <taxon>Heterotrichida</taxon>
        <taxon>Blepharismidae</taxon>
        <taxon>Blepharisma</taxon>
    </lineage>
</organism>
<keyword evidence="6" id="KW-1185">Reference proteome</keyword>
<dbReference type="InterPro" id="IPR051938">
    <property type="entry name" value="Apopto_cytoskel_mod"/>
</dbReference>
<dbReference type="CDD" id="cd06257">
    <property type="entry name" value="DnaJ"/>
    <property type="match status" value="1"/>
</dbReference>
<protein>
    <recommendedName>
        <fullName evidence="4">J domain-containing protein</fullName>
    </recommendedName>
</protein>